<dbReference type="Pfam" id="PF04365">
    <property type="entry name" value="BrnT_toxin"/>
    <property type="match status" value="1"/>
</dbReference>
<dbReference type="EMBL" id="CP091244">
    <property type="protein sequence ID" value="UJS25757.1"/>
    <property type="molecule type" value="Genomic_DNA"/>
</dbReference>
<sequence length="51" mass="5702">MRIEYDPCKAASNLKKHKVSFEEAVESLHDPLARVISDPDKSTAREAALYA</sequence>
<accession>A0ABY3T1Q8</accession>
<dbReference type="InterPro" id="IPR038573">
    <property type="entry name" value="BrnT_sf"/>
</dbReference>
<name>A0ABY3T1Q8_9GAMM</name>
<evidence type="ECO:0000313" key="2">
    <source>
        <dbReference type="Proteomes" id="UP001054801"/>
    </source>
</evidence>
<reference evidence="1" key="1">
    <citation type="journal article" date="2022" name="Microorganisms">
        <title>Two New Species of Filamentous Sulfur Bacteria of the Genus Thiothrix, Thiothrix winogradskyi sp. nov. and 'Candidatus Thiothrix sulfatifontis' sp. nov.</title>
        <authorList>
            <person name="Ravin N.V."/>
            <person name="Rossetti S."/>
            <person name="Beletsky A.V."/>
            <person name="Kadnikov V.V."/>
            <person name="Rudenko T.S."/>
            <person name="Smolyakov D.D."/>
            <person name="Moskvitina M.I."/>
            <person name="Gureeva M.V."/>
            <person name="Mardanov A.V."/>
            <person name="Grabovich M.Y."/>
        </authorList>
    </citation>
    <scope>NUCLEOTIDE SEQUENCE</scope>
    <source>
        <strain evidence="1">CT3</strain>
    </source>
</reference>
<gene>
    <name evidence="1" type="ORF">L2Y54_06860</name>
</gene>
<protein>
    <submittedName>
        <fullName evidence="1">BrnT family toxin</fullName>
    </submittedName>
</protein>
<dbReference type="InterPro" id="IPR007460">
    <property type="entry name" value="BrnT_toxin"/>
</dbReference>
<dbReference type="Proteomes" id="UP001054801">
    <property type="component" value="Chromosome"/>
</dbReference>
<proteinExistence type="predicted"/>
<dbReference type="RefSeq" id="WP_236501072.1">
    <property type="nucleotide sequence ID" value="NZ_CP091244.1"/>
</dbReference>
<evidence type="ECO:0000313" key="1">
    <source>
        <dbReference type="EMBL" id="UJS25757.1"/>
    </source>
</evidence>
<dbReference type="Gene3D" id="3.10.450.530">
    <property type="entry name" value="Ribonuclease toxin, BrnT, of type II toxin-antitoxin system"/>
    <property type="match status" value="1"/>
</dbReference>
<organism evidence="1 2">
    <name type="scientific">Thiothrix winogradskyi</name>
    <dbReference type="NCBI Taxonomy" id="96472"/>
    <lineage>
        <taxon>Bacteria</taxon>
        <taxon>Pseudomonadati</taxon>
        <taxon>Pseudomonadota</taxon>
        <taxon>Gammaproteobacteria</taxon>
        <taxon>Thiotrichales</taxon>
        <taxon>Thiotrichaceae</taxon>
        <taxon>Thiothrix</taxon>
    </lineage>
</organism>
<keyword evidence="2" id="KW-1185">Reference proteome</keyword>